<evidence type="ECO:0000256" key="1">
    <source>
        <dbReference type="SAM" id="MobiDB-lite"/>
    </source>
</evidence>
<proteinExistence type="predicted"/>
<sequence>MTTLINGNALQSVNTTVDTLEAESIEDKPDLLGAASQERENHLDRDIRQVEGCRQDTELPAVMEAEPERQISVSIEGGAGEAESYQQEDNRFNHSTLSNDSISVDQVQVSFNEAPLTEPNIEASLQPETLTSSSAGEQPITSNAHLAESTIITEQDAAITKPIATSSEEDEDEAPEVIQEISAETAEDVYMVEENTGGDDADEVEVDQEEESYQIEGGEINFSQSFLDAHGVGNGSTAAQSEEESKKKSEGDNEEEESIAQVEKEIQESIQRRKDDLERDKKELQNMMKTYFDKVVSQAQTNFQKTKSKYQTEEQTTYEGESQQEITEKKDEGSLQGEQESESTVKNVTTGQMVKEQESNSSDEGKEEQKEEVDEETESIKRKVEEEERRRKERLQKEKDALRAPFQDLLNQQQKKKESHGSKDSKKGTANRMFSDINKVISVDSTVLNYGSFLPGKLLGSTLNVGNNSSFEQIVELSIDAASFHYNRKEIADKFDGHDLPFPLEPPAGAANASNENILNSEFKHEAWYIENPISRELTKRITLKLGPKAEQEFIIVVRSPTNNVRRIENMLSIINIGLLTYADEEFGGKDSFEDLLKVRYNNSMKEFLRERKKLAQTQRLEVLLAGVVEVPGPLTCQKELQMTELGNQRVVPVVVKKGGNAGSAAQKFRLPFKNMGESEMEIEFTFAKQSAVICGPASSQIREKKKKVSNVIWDDLKTTAPQPLTSSPIEFSVSPPATMKVPANGSVILNIQAKLKNSYQLQTLKDTKAAASNPALALAMKRPEKYNHLLIAKIKDTQVMFSFIIEATVIEQMGPLNAMS</sequence>
<keyword evidence="3" id="KW-1185">Reference proteome</keyword>
<dbReference type="EMBL" id="RRYP01003164">
    <property type="protein sequence ID" value="TNV84078.1"/>
    <property type="molecule type" value="Genomic_DNA"/>
</dbReference>
<feature type="compositionally biased region" description="Basic and acidic residues" evidence="1">
    <location>
        <begin position="378"/>
        <end position="402"/>
    </location>
</feature>
<gene>
    <name evidence="2" type="ORF">FGO68_gene3184</name>
</gene>
<reference evidence="2" key="1">
    <citation type="submission" date="2019-06" db="EMBL/GenBank/DDBJ databases">
        <authorList>
            <person name="Zheng W."/>
        </authorList>
    </citation>
    <scope>NUCLEOTIDE SEQUENCE</scope>
    <source>
        <strain evidence="2">QDHG01</strain>
    </source>
</reference>
<feature type="compositionally biased region" description="Low complexity" evidence="1">
    <location>
        <begin position="313"/>
        <end position="325"/>
    </location>
</feature>
<organism evidence="2 3">
    <name type="scientific">Halteria grandinella</name>
    <dbReference type="NCBI Taxonomy" id="5974"/>
    <lineage>
        <taxon>Eukaryota</taxon>
        <taxon>Sar</taxon>
        <taxon>Alveolata</taxon>
        <taxon>Ciliophora</taxon>
        <taxon>Intramacronucleata</taxon>
        <taxon>Spirotrichea</taxon>
        <taxon>Stichotrichia</taxon>
        <taxon>Sporadotrichida</taxon>
        <taxon>Halteriidae</taxon>
        <taxon>Halteria</taxon>
    </lineage>
</organism>
<feature type="compositionally biased region" description="Basic and acidic residues" evidence="1">
    <location>
        <begin position="415"/>
        <end position="427"/>
    </location>
</feature>
<dbReference type="OrthoDB" id="323643at2759"/>
<dbReference type="AlphaFoldDB" id="A0A8J8T7E4"/>
<accession>A0A8J8T7E4</accession>
<protein>
    <submittedName>
        <fullName evidence="2">Uncharacterized protein</fullName>
    </submittedName>
</protein>
<feature type="compositionally biased region" description="Basic and acidic residues" evidence="1">
    <location>
        <begin position="355"/>
        <end position="369"/>
    </location>
</feature>
<evidence type="ECO:0000313" key="2">
    <source>
        <dbReference type="EMBL" id="TNV84078.1"/>
    </source>
</evidence>
<evidence type="ECO:0000313" key="3">
    <source>
        <dbReference type="Proteomes" id="UP000785679"/>
    </source>
</evidence>
<dbReference type="Proteomes" id="UP000785679">
    <property type="component" value="Unassembled WGS sequence"/>
</dbReference>
<feature type="compositionally biased region" description="Basic and acidic residues" evidence="1">
    <location>
        <begin position="262"/>
        <end position="282"/>
    </location>
</feature>
<feature type="compositionally biased region" description="Acidic residues" evidence="1">
    <location>
        <begin position="185"/>
        <end position="213"/>
    </location>
</feature>
<feature type="region of interest" description="Disordered" evidence="1">
    <location>
        <begin position="302"/>
        <end position="431"/>
    </location>
</feature>
<name>A0A8J8T7E4_HALGN</name>
<feature type="region of interest" description="Disordered" evidence="1">
    <location>
        <begin position="164"/>
        <end position="282"/>
    </location>
</feature>
<comment type="caution">
    <text evidence="2">The sequence shown here is derived from an EMBL/GenBank/DDBJ whole genome shotgun (WGS) entry which is preliminary data.</text>
</comment>